<dbReference type="InterPro" id="IPR050553">
    <property type="entry name" value="Thioredoxin_ResA/DsbE_sf"/>
</dbReference>
<dbReference type="EMBL" id="QTJV01000008">
    <property type="protein sequence ID" value="RFM32907.1"/>
    <property type="molecule type" value="Genomic_DNA"/>
</dbReference>
<reference evidence="4 5" key="1">
    <citation type="submission" date="2018-08" db="EMBL/GenBank/DDBJ databases">
        <title>Chitinophaga sp. K20C18050901, a novel bacterium isolated from forest soil.</title>
        <authorList>
            <person name="Wang C."/>
        </authorList>
    </citation>
    <scope>NUCLEOTIDE SEQUENCE [LARGE SCALE GENOMIC DNA]</scope>
    <source>
        <strain evidence="4 5">K20C18050901</strain>
    </source>
</reference>
<dbReference type="InterPro" id="IPR000866">
    <property type="entry name" value="AhpC/TSA"/>
</dbReference>
<evidence type="ECO:0000256" key="1">
    <source>
        <dbReference type="ARBA" id="ARBA00023284"/>
    </source>
</evidence>
<evidence type="ECO:0000313" key="4">
    <source>
        <dbReference type="EMBL" id="RFM32907.1"/>
    </source>
</evidence>
<dbReference type="PANTHER" id="PTHR42852">
    <property type="entry name" value="THIOL:DISULFIDE INTERCHANGE PROTEIN DSBE"/>
    <property type="match status" value="1"/>
</dbReference>
<organism evidence="4 5">
    <name type="scientific">Chitinophaga silvisoli</name>
    <dbReference type="NCBI Taxonomy" id="2291814"/>
    <lineage>
        <taxon>Bacteria</taxon>
        <taxon>Pseudomonadati</taxon>
        <taxon>Bacteroidota</taxon>
        <taxon>Chitinophagia</taxon>
        <taxon>Chitinophagales</taxon>
        <taxon>Chitinophagaceae</taxon>
        <taxon>Chitinophaga</taxon>
    </lineage>
</organism>
<evidence type="ECO:0000313" key="5">
    <source>
        <dbReference type="Proteomes" id="UP000261174"/>
    </source>
</evidence>
<dbReference type="InterPro" id="IPR036249">
    <property type="entry name" value="Thioredoxin-like_sf"/>
</dbReference>
<dbReference type="SUPFAM" id="SSF52833">
    <property type="entry name" value="Thioredoxin-like"/>
    <property type="match status" value="1"/>
</dbReference>
<feature type="domain" description="Thioredoxin" evidence="3">
    <location>
        <begin position="266"/>
        <end position="421"/>
    </location>
</feature>
<dbReference type="Gene3D" id="3.40.30.10">
    <property type="entry name" value="Glutaredoxin"/>
    <property type="match status" value="1"/>
</dbReference>
<sequence length="427" mass="47863">MKMKVLFLMGLLGAAFLQVNAQSLLNNPIGEKLSSGVLEETYLSRKISAFNKVRADYPNSDTGLNTALYDQARYSIVISMAEAQQPLKVKEMIKSMTSRGYKNAATTNAAVKLAEVGMFNEALALLKPSMDTMDFIQKQGDSQAFTPEFIANYTNYTIAKAKVLNKKGDYRQALDLVKPLYEQHDPNSFTRVQEPYIIALSGMGKKAEAFELIKHAMLKSSATVALREEAKEIYLDSYGSESEFAVFVDSTAGVAKRRMKESIASKLMERPAPDFVLTDVKGREVSLNSFKGKVVMLDFWSTWCTPCKKSFPVMQKVFNKFRHDTSVVFLFVHSFETEKDPKKATSEAAKYMMENNYPFRALMDLRSTTDSRVAKLFEVNGLPSKFIIDGKGNIRFSLSDLDEDDDVEAEEIVQMIGMAEKGMQSVL</sequence>
<gene>
    <name evidence="4" type="ORF">DXN04_20920</name>
</gene>
<dbReference type="Proteomes" id="UP000261174">
    <property type="component" value="Unassembled WGS sequence"/>
</dbReference>
<evidence type="ECO:0000259" key="3">
    <source>
        <dbReference type="PROSITE" id="PS51352"/>
    </source>
</evidence>
<keyword evidence="1" id="KW-0676">Redox-active center</keyword>
<dbReference type="GO" id="GO:0016491">
    <property type="term" value="F:oxidoreductase activity"/>
    <property type="evidence" value="ECO:0007669"/>
    <property type="project" value="InterPro"/>
</dbReference>
<dbReference type="InterPro" id="IPR018247">
    <property type="entry name" value="EF_Hand_1_Ca_BS"/>
</dbReference>
<dbReference type="InterPro" id="IPR013766">
    <property type="entry name" value="Thioredoxin_domain"/>
</dbReference>
<dbReference type="CDD" id="cd02966">
    <property type="entry name" value="TlpA_like_family"/>
    <property type="match status" value="1"/>
</dbReference>
<comment type="caution">
    <text evidence="4">The sequence shown here is derived from an EMBL/GenBank/DDBJ whole genome shotgun (WGS) entry which is preliminary data.</text>
</comment>
<dbReference type="InterPro" id="IPR017937">
    <property type="entry name" value="Thioredoxin_CS"/>
</dbReference>
<dbReference type="AlphaFoldDB" id="A0A3E1NY83"/>
<dbReference type="PROSITE" id="PS51352">
    <property type="entry name" value="THIOREDOXIN_2"/>
    <property type="match status" value="1"/>
</dbReference>
<protein>
    <submittedName>
        <fullName evidence="4">TlpA family protein disulfide reductase</fullName>
    </submittedName>
</protein>
<dbReference type="PANTHER" id="PTHR42852:SF17">
    <property type="entry name" value="THIOREDOXIN-LIKE PROTEIN HI_1115"/>
    <property type="match status" value="1"/>
</dbReference>
<keyword evidence="2" id="KW-0732">Signal</keyword>
<dbReference type="Pfam" id="PF00578">
    <property type="entry name" value="AhpC-TSA"/>
    <property type="match status" value="1"/>
</dbReference>
<dbReference type="GO" id="GO:0016209">
    <property type="term" value="F:antioxidant activity"/>
    <property type="evidence" value="ECO:0007669"/>
    <property type="project" value="InterPro"/>
</dbReference>
<feature type="chain" id="PRO_5017608754" evidence="2">
    <location>
        <begin position="22"/>
        <end position="427"/>
    </location>
</feature>
<dbReference type="PROSITE" id="PS00194">
    <property type="entry name" value="THIOREDOXIN_1"/>
    <property type="match status" value="1"/>
</dbReference>
<feature type="signal peptide" evidence="2">
    <location>
        <begin position="1"/>
        <end position="21"/>
    </location>
</feature>
<proteinExistence type="predicted"/>
<dbReference type="PROSITE" id="PS00018">
    <property type="entry name" value="EF_HAND_1"/>
    <property type="match status" value="1"/>
</dbReference>
<keyword evidence="5" id="KW-1185">Reference proteome</keyword>
<name>A0A3E1NY83_9BACT</name>
<evidence type="ECO:0000256" key="2">
    <source>
        <dbReference type="SAM" id="SignalP"/>
    </source>
</evidence>
<accession>A0A3E1NY83</accession>